<evidence type="ECO:0000256" key="2">
    <source>
        <dbReference type="SAM" id="Phobius"/>
    </source>
</evidence>
<feature type="transmembrane region" description="Helical" evidence="2">
    <location>
        <begin position="584"/>
        <end position="604"/>
    </location>
</feature>
<dbReference type="RefSeq" id="WP_168608362.1">
    <property type="nucleotide sequence ID" value="NZ_JAAZQD010000001.1"/>
</dbReference>
<evidence type="ECO:0000259" key="4">
    <source>
        <dbReference type="Pfam" id="PF23357"/>
    </source>
</evidence>
<evidence type="ECO:0000256" key="1">
    <source>
        <dbReference type="SAM" id="Coils"/>
    </source>
</evidence>
<keyword evidence="6" id="KW-1185">Reference proteome</keyword>
<sequence length="615" mass="68357">MRTLVRRSFLLRLGLLALLAAFVGVIFANAMWLRGVRVDLTSDHLYSLSPGTQKIIEGLHRPVHLTLYFSRHATRDLPQLRSYEQRVRELLQEMVSRSHGRLHLSVVDPVPYSDDEDRALGGGLTAMPGGSNGERVFFGLAGRTASGTELSIPFFDPGQEAFLEYNITRLVYELDAPSKPRIGILSTLPIDGSAISGTPPWAVMRQLHQLFDVHMLDPNDPSQINDKLSVLMIVHPKNLSDDELYAIDQYVMHGGHLAVFVDPDAEMDALPVGSLAGTVAGSSSDLPRLFRAWGVEFDPNRVVLDRSLSLSISLGGNSAPVRDFAVLGLGAQELNHRDVITASLQNIDVSSSGYFELVRHTNSRLFPLVQTSGEAMPVSADRVRDTADPTELYKDYRPTGEHYVIAARLRGQFQSAFPNRTGPHHLDRMREPGQVILVADTDLLSDRLWVRRTPFLGEQLLSAFANNGDFVANILDNLGGSSALLSVRGHAISQRPFTRVQGLRRAADVKFHNREKALEDELAATEQELAKLQPDKSGTAAPDNKVKQQLEKALKRKLSIRRQLREVQHQLDAEIDTLGTRVKAFNILLMPLLVMLFGMLYGWLRQRRSGKRDAT</sequence>
<feature type="domain" description="ABC-type uncharacterised transport system" evidence="3">
    <location>
        <begin position="179"/>
        <end position="473"/>
    </location>
</feature>
<name>A0A846ZGH0_9GAMM</name>
<dbReference type="InterPro" id="IPR055396">
    <property type="entry name" value="DUF7088"/>
</dbReference>
<dbReference type="EMBL" id="JAAZQD010000001">
    <property type="protein sequence ID" value="NKZ37885.1"/>
    <property type="molecule type" value="Genomic_DNA"/>
</dbReference>
<accession>A0A846ZGH0</accession>
<dbReference type="InterPro" id="IPR019196">
    <property type="entry name" value="ABC_transp_unknown"/>
</dbReference>
<comment type="caution">
    <text evidence="5">The sequence shown here is derived from an EMBL/GenBank/DDBJ whole genome shotgun (WGS) entry which is preliminary data.</text>
</comment>
<dbReference type="Proteomes" id="UP000541636">
    <property type="component" value="Unassembled WGS sequence"/>
</dbReference>
<dbReference type="Pfam" id="PF23357">
    <property type="entry name" value="DUF7088"/>
    <property type="match status" value="1"/>
</dbReference>
<feature type="domain" description="DUF7088" evidence="4">
    <location>
        <begin position="43"/>
        <end position="142"/>
    </location>
</feature>
<dbReference type="Pfam" id="PF09822">
    <property type="entry name" value="ABC_transp_aux"/>
    <property type="match status" value="1"/>
</dbReference>
<keyword evidence="1" id="KW-0175">Coiled coil</keyword>
<evidence type="ECO:0000313" key="6">
    <source>
        <dbReference type="Proteomes" id="UP000541636"/>
    </source>
</evidence>
<dbReference type="AlphaFoldDB" id="A0A846ZGH0"/>
<reference evidence="5 6" key="1">
    <citation type="journal article" date="2017" name="Int. J. Syst. Evol. Microbiol.">
        <title>Oleiagrimonas citrea sp. nov., a marine bacterium isolated from tidal flat sediment and emended description of the genus Oleiagrimonas Fang et al. 2015 and Oleiagrimonas soli.</title>
        <authorList>
            <person name="Yang S.H."/>
            <person name="Seo H.S."/>
            <person name="Seong C.N."/>
            <person name="Kwon K.K."/>
        </authorList>
    </citation>
    <scope>NUCLEOTIDE SEQUENCE [LARGE SCALE GENOMIC DNA]</scope>
    <source>
        <strain evidence="5 6">MEBiC09124</strain>
    </source>
</reference>
<evidence type="ECO:0000313" key="5">
    <source>
        <dbReference type="EMBL" id="NKZ37885.1"/>
    </source>
</evidence>
<proteinExistence type="predicted"/>
<organism evidence="5 6">
    <name type="scientific">Oleiagrimonas citrea</name>
    <dbReference type="NCBI Taxonomy" id="1665687"/>
    <lineage>
        <taxon>Bacteria</taxon>
        <taxon>Pseudomonadati</taxon>
        <taxon>Pseudomonadota</taxon>
        <taxon>Gammaproteobacteria</taxon>
        <taxon>Lysobacterales</taxon>
        <taxon>Rhodanobacteraceae</taxon>
        <taxon>Oleiagrimonas</taxon>
    </lineage>
</organism>
<keyword evidence="2" id="KW-1133">Transmembrane helix</keyword>
<protein>
    <submittedName>
        <fullName evidence="5">ABC transporter</fullName>
    </submittedName>
</protein>
<keyword evidence="2" id="KW-0472">Membrane</keyword>
<feature type="coiled-coil region" evidence="1">
    <location>
        <begin position="515"/>
        <end position="570"/>
    </location>
</feature>
<keyword evidence="2" id="KW-0812">Transmembrane</keyword>
<evidence type="ECO:0000259" key="3">
    <source>
        <dbReference type="Pfam" id="PF09822"/>
    </source>
</evidence>
<gene>
    <name evidence="5" type="ORF">HF690_02830</name>
</gene>